<evidence type="ECO:0000313" key="3">
    <source>
        <dbReference type="EMBL" id="ABF39297.1"/>
    </source>
</evidence>
<evidence type="ECO:0000313" key="4">
    <source>
        <dbReference type="Proteomes" id="UP000002432"/>
    </source>
</evidence>
<dbReference type="eggNOG" id="COG4995">
    <property type="taxonomic scope" value="Bacteria"/>
</dbReference>
<keyword evidence="1" id="KW-0732">Signal</keyword>
<dbReference type="InterPro" id="IPR019734">
    <property type="entry name" value="TPR_rpt"/>
</dbReference>
<dbReference type="InterPro" id="IPR024983">
    <property type="entry name" value="CHAT_dom"/>
</dbReference>
<dbReference type="SMART" id="SM00028">
    <property type="entry name" value="TPR"/>
    <property type="match status" value="5"/>
</dbReference>
<dbReference type="SUPFAM" id="SSF48452">
    <property type="entry name" value="TPR-like"/>
    <property type="match status" value="2"/>
</dbReference>
<dbReference type="Pfam" id="PF13424">
    <property type="entry name" value="TPR_12"/>
    <property type="match status" value="1"/>
</dbReference>
<dbReference type="OrthoDB" id="99689at2"/>
<dbReference type="EnsemblBacteria" id="ABF39297">
    <property type="protein sequence ID" value="ABF39297"/>
    <property type="gene ID" value="Acid345_0292"/>
</dbReference>
<feature type="chain" id="PRO_5004192041" description="CHAT domain-containing protein" evidence="1">
    <location>
        <begin position="23"/>
        <end position="903"/>
    </location>
</feature>
<dbReference type="EMBL" id="CP000360">
    <property type="protein sequence ID" value="ABF39297.1"/>
    <property type="molecule type" value="Genomic_DNA"/>
</dbReference>
<dbReference type="Gene3D" id="1.25.40.10">
    <property type="entry name" value="Tetratricopeptide repeat domain"/>
    <property type="match status" value="2"/>
</dbReference>
<dbReference type="PANTHER" id="PTHR10098">
    <property type="entry name" value="RAPSYN-RELATED"/>
    <property type="match status" value="1"/>
</dbReference>
<gene>
    <name evidence="3" type="ordered locus">Acid345_0292</name>
</gene>
<feature type="domain" description="CHAT" evidence="2">
    <location>
        <begin position="608"/>
        <end position="902"/>
    </location>
</feature>
<reference evidence="3 4" key="1">
    <citation type="journal article" date="2009" name="Appl. Environ. Microbiol.">
        <title>Three genomes from the phylum Acidobacteria provide insight into the lifestyles of these microorganisms in soils.</title>
        <authorList>
            <person name="Ward N.L."/>
            <person name="Challacombe J.F."/>
            <person name="Janssen P.H."/>
            <person name="Henrissat B."/>
            <person name="Coutinho P.M."/>
            <person name="Wu M."/>
            <person name="Xie G."/>
            <person name="Haft D.H."/>
            <person name="Sait M."/>
            <person name="Badger J."/>
            <person name="Barabote R.D."/>
            <person name="Bradley B."/>
            <person name="Brettin T.S."/>
            <person name="Brinkac L.M."/>
            <person name="Bruce D."/>
            <person name="Creasy T."/>
            <person name="Daugherty S.C."/>
            <person name="Davidsen T.M."/>
            <person name="DeBoy R.T."/>
            <person name="Detter J.C."/>
            <person name="Dodson R.J."/>
            <person name="Durkin A.S."/>
            <person name="Ganapathy A."/>
            <person name="Gwinn-Giglio M."/>
            <person name="Han C.S."/>
            <person name="Khouri H."/>
            <person name="Kiss H."/>
            <person name="Kothari S.P."/>
            <person name="Madupu R."/>
            <person name="Nelson K.E."/>
            <person name="Nelson W.C."/>
            <person name="Paulsen I."/>
            <person name="Penn K."/>
            <person name="Ren Q."/>
            <person name="Rosovitz M.J."/>
            <person name="Selengut J.D."/>
            <person name="Shrivastava S."/>
            <person name="Sullivan S.A."/>
            <person name="Tapia R."/>
            <person name="Thompson L.S."/>
            <person name="Watkins K.L."/>
            <person name="Yang Q."/>
            <person name="Yu C."/>
            <person name="Zafar N."/>
            <person name="Zhou L."/>
            <person name="Kuske C.R."/>
        </authorList>
    </citation>
    <scope>NUCLEOTIDE SEQUENCE [LARGE SCALE GENOMIC DNA]</scope>
    <source>
        <strain evidence="3 4">Ellin345</strain>
    </source>
</reference>
<dbReference type="KEGG" id="aba:Acid345_0292"/>
<name>Q1IV03_KORVE</name>
<dbReference type="Proteomes" id="UP000002432">
    <property type="component" value="Chromosome"/>
</dbReference>
<sequence>MLLGFLRRLVFIGLFVPVIAAAQPDAAGCDLAFDPKTKPNLTFSDPNNADVSALLTTGYVDPAKNADAFTSALALAKEKQDKCGEALAEYGIAAATDRAKNADIQQHLKNAVDRFAEIGATHALAQSRYMLAQSLRRSSKPEEAAALAMQSSKDFAATGNQGRALEVQVSAILMNQASPPEAEIKALIDQAHALHLPGSESAILHLWGDNDFQAGHFADAFAHYEGARKILKECGCDNQVLGTLLVSMGRLERMQGQPKIALKHYDEALRIQNAIGDHEYAIQTMNAIAVAYEAMEEHPKALAQYEKALAQAKAIGAEQFIPFLEGNIGGELLRLKQYDRAAKQLQMVIAKKPSEYQLCFRENQLAGAFFHLGRKEEAYDAAEAAVNVCRKNKNQDNLADALETRAGVATEKQGYEHALADIREAMAIREEIRSHLVPDDARKQGYNERIQDLYDVSIEVLTKMDRQREALETAEKGRARAFLDLMGTQQAGDSHEVKNVVINDPSFASYVSAAPFSTQQMVEAAKRYKSTIVSYWATNDALYIWIVSQNDDVHEVRVPVERKRLAALVARTLKNEPVKEKAEVPVQSAAARGAKEVGTEAQGSSAWRTLYKLLVTPVERYLPREQGALLTIIPHHELFRLSFAALTDAKGQYLLERYALHTVPASALLQYTRENEQRAEKQTQHYLLVANASGVKLSNGVTLPELPATLREVKAIEKLLPPDAVTAFANAGSSDAAVNDALRGATVVHFATHAVLDDADPRQSFLLLYPSATTHEPTRLTSGDIYKLKLHTKLVVLSACRTGLGKITGDGIDGFSRAFFYAGTASFVATLWDVADEPTSALLPHFYRELNAGRTRAVALRNAQLAVMRDLRAGKLKAKTALGPVTLPESPLLWAAFSLSGEP</sequence>
<evidence type="ECO:0000256" key="1">
    <source>
        <dbReference type="SAM" id="SignalP"/>
    </source>
</evidence>
<evidence type="ECO:0000259" key="2">
    <source>
        <dbReference type="Pfam" id="PF12770"/>
    </source>
</evidence>
<feature type="signal peptide" evidence="1">
    <location>
        <begin position="1"/>
        <end position="22"/>
    </location>
</feature>
<dbReference type="InterPro" id="IPR011990">
    <property type="entry name" value="TPR-like_helical_dom_sf"/>
</dbReference>
<dbReference type="HOGENOM" id="CLU_321013_0_0_0"/>
<dbReference type="AlphaFoldDB" id="Q1IV03"/>
<accession>Q1IV03</accession>
<dbReference type="RefSeq" id="WP_011521099.1">
    <property type="nucleotide sequence ID" value="NC_008009.1"/>
</dbReference>
<organism evidence="3 4">
    <name type="scientific">Koribacter versatilis (strain Ellin345)</name>
    <dbReference type="NCBI Taxonomy" id="204669"/>
    <lineage>
        <taxon>Bacteria</taxon>
        <taxon>Pseudomonadati</taxon>
        <taxon>Acidobacteriota</taxon>
        <taxon>Terriglobia</taxon>
        <taxon>Terriglobales</taxon>
        <taxon>Candidatus Korobacteraceae</taxon>
        <taxon>Candidatus Korobacter</taxon>
    </lineage>
</organism>
<protein>
    <recommendedName>
        <fullName evidence="2">CHAT domain-containing protein</fullName>
    </recommendedName>
</protein>
<proteinExistence type="predicted"/>
<dbReference type="STRING" id="204669.Acid345_0292"/>
<dbReference type="eggNOG" id="COG0457">
    <property type="taxonomic scope" value="Bacteria"/>
</dbReference>
<keyword evidence="4" id="KW-1185">Reference proteome</keyword>
<dbReference type="Pfam" id="PF12770">
    <property type="entry name" value="CHAT"/>
    <property type="match status" value="1"/>
</dbReference>